<feature type="compositionally biased region" description="Polar residues" evidence="1">
    <location>
        <begin position="393"/>
        <end position="404"/>
    </location>
</feature>
<feature type="compositionally biased region" description="Low complexity" evidence="1">
    <location>
        <begin position="53"/>
        <end position="64"/>
    </location>
</feature>
<feature type="compositionally biased region" description="Polar residues" evidence="1">
    <location>
        <begin position="139"/>
        <end position="156"/>
    </location>
</feature>
<name>A0AAV5GLC9_9BASI</name>
<feature type="region of interest" description="Disordered" evidence="1">
    <location>
        <begin position="248"/>
        <end position="267"/>
    </location>
</feature>
<evidence type="ECO:0008006" key="4">
    <source>
        <dbReference type="Google" id="ProtNLM"/>
    </source>
</evidence>
<feature type="compositionally biased region" description="Low complexity" evidence="1">
    <location>
        <begin position="9"/>
        <end position="30"/>
    </location>
</feature>
<dbReference type="AlphaFoldDB" id="A0AAV5GLC9"/>
<feature type="region of interest" description="Disordered" evidence="1">
    <location>
        <begin position="272"/>
        <end position="314"/>
    </location>
</feature>
<feature type="compositionally biased region" description="Low complexity" evidence="1">
    <location>
        <begin position="411"/>
        <end position="430"/>
    </location>
</feature>
<reference evidence="2 3" key="1">
    <citation type="submission" date="2021-12" db="EMBL/GenBank/DDBJ databases">
        <title>High titer production of polyol ester of fatty acids by Rhodotorula paludigena BS15 towards product separation-free biomass refinery.</title>
        <authorList>
            <person name="Mano J."/>
            <person name="Ono H."/>
            <person name="Tanaka T."/>
            <person name="Naito K."/>
            <person name="Sushida H."/>
            <person name="Ike M."/>
            <person name="Tokuyasu K."/>
            <person name="Kitaoka M."/>
        </authorList>
    </citation>
    <scope>NUCLEOTIDE SEQUENCE [LARGE SCALE GENOMIC DNA]</scope>
    <source>
        <strain evidence="2 3">BS15</strain>
    </source>
</reference>
<feature type="region of interest" description="Disordered" evidence="1">
    <location>
        <begin position="345"/>
        <end position="487"/>
    </location>
</feature>
<feature type="region of interest" description="Disordered" evidence="1">
    <location>
        <begin position="117"/>
        <end position="165"/>
    </location>
</feature>
<feature type="region of interest" description="Disordered" evidence="1">
    <location>
        <begin position="1"/>
        <end position="64"/>
    </location>
</feature>
<sequence>MSSYPYFDPADFASPSSVSPSASTSSELSATQTWTDAHSSPYSSSHTLARQASSSQSSLWTASSVSDAEEQRCLDLLDQLETEVTKLAVEDHRRARFQHHQASSSVRTVEGLFGGPASLDASPVAGPSNHRRTRPALGPSQSNATLRASSSHQIATPSRRRSRRLSFTKTDLADLDIDAILDAYTIDGTLPSIETTPAPAPRSVGPARPTRSPLRTVHSSVHLRQRDVETAPPLPIDAAELPSLYRTSTNTSSRSVASAVSVSAASVRTTASTPYDDMFPHRRVSPFPTIQRRKSAASIASSFRRPNLADAPPLPPLPALPLVASSPSVPSNRTFSSFARQSTSASSTFSFPGSPSSSARSQPMRGTRSRDSHYSTTSSSAASSAGNSFRWSVATSSTAPSDYGSSVCGDGLSSRRGSASTAAGGASPSLRGNKPRFSPPREESEEEDDDLPVSRRRGAAKFAPVKKTLVPSKAELDSSDDEPGRHEGLISWEDFAHELEAIPPPPSAAAAQQHRSAPKVVFRDATPTRPPKEREGVKAQMRRKISLATLKVR</sequence>
<organism evidence="2 3">
    <name type="scientific">Rhodotorula paludigena</name>
    <dbReference type="NCBI Taxonomy" id="86838"/>
    <lineage>
        <taxon>Eukaryota</taxon>
        <taxon>Fungi</taxon>
        <taxon>Dikarya</taxon>
        <taxon>Basidiomycota</taxon>
        <taxon>Pucciniomycotina</taxon>
        <taxon>Microbotryomycetes</taxon>
        <taxon>Sporidiobolales</taxon>
        <taxon>Sporidiobolaceae</taxon>
        <taxon>Rhodotorula</taxon>
    </lineage>
</organism>
<feature type="compositionally biased region" description="Polar residues" evidence="1">
    <location>
        <begin position="31"/>
        <end position="52"/>
    </location>
</feature>
<comment type="caution">
    <text evidence="2">The sequence shown here is derived from an EMBL/GenBank/DDBJ whole genome shotgun (WGS) entry which is preliminary data.</text>
</comment>
<dbReference type="Proteomes" id="UP001342314">
    <property type="component" value="Unassembled WGS sequence"/>
</dbReference>
<accession>A0AAV5GLC9</accession>
<proteinExistence type="predicted"/>
<evidence type="ECO:0000313" key="2">
    <source>
        <dbReference type="EMBL" id="GJN91008.1"/>
    </source>
</evidence>
<feature type="compositionally biased region" description="Low complexity" evidence="1">
    <location>
        <begin position="345"/>
        <end position="363"/>
    </location>
</feature>
<keyword evidence="3" id="KW-1185">Reference proteome</keyword>
<gene>
    <name evidence="2" type="ORF">Rhopal_004022-T1</name>
</gene>
<protein>
    <recommendedName>
        <fullName evidence="4">Proteophosphoglycan ppg4</fullName>
    </recommendedName>
</protein>
<feature type="region of interest" description="Disordered" evidence="1">
    <location>
        <begin position="192"/>
        <end position="219"/>
    </location>
</feature>
<dbReference type="EMBL" id="BQKY01000008">
    <property type="protein sequence ID" value="GJN91008.1"/>
    <property type="molecule type" value="Genomic_DNA"/>
</dbReference>
<evidence type="ECO:0000313" key="3">
    <source>
        <dbReference type="Proteomes" id="UP001342314"/>
    </source>
</evidence>
<feature type="compositionally biased region" description="Low complexity" evidence="1">
    <location>
        <begin position="374"/>
        <end position="390"/>
    </location>
</feature>
<evidence type="ECO:0000256" key="1">
    <source>
        <dbReference type="SAM" id="MobiDB-lite"/>
    </source>
</evidence>
<feature type="region of interest" description="Disordered" evidence="1">
    <location>
        <begin position="502"/>
        <end position="553"/>
    </location>
</feature>